<comment type="pathway">
    <text evidence="2">Organic acid metabolism; glycolate biosynthesis; glycolate from 2-phosphoglycolate: step 1/1.</text>
</comment>
<dbReference type="PRINTS" id="PR00413">
    <property type="entry name" value="HADHALOGNASE"/>
</dbReference>
<dbReference type="Gene3D" id="3.40.50.1000">
    <property type="entry name" value="HAD superfamily/HAD-like"/>
    <property type="match status" value="1"/>
</dbReference>
<keyword evidence="6" id="KW-1185">Reference proteome</keyword>
<dbReference type="eggNOG" id="COG0546">
    <property type="taxonomic scope" value="Bacteria"/>
</dbReference>
<evidence type="ECO:0000256" key="2">
    <source>
        <dbReference type="ARBA" id="ARBA00004818"/>
    </source>
</evidence>
<dbReference type="InterPro" id="IPR036412">
    <property type="entry name" value="HAD-like_sf"/>
</dbReference>
<dbReference type="RefSeq" id="WP_014260951.1">
    <property type="nucleotide sequence ID" value="NC_016629.1"/>
</dbReference>
<evidence type="ECO:0000256" key="1">
    <source>
        <dbReference type="ARBA" id="ARBA00000830"/>
    </source>
</evidence>
<accession>F3Z2G6</accession>
<dbReference type="PANTHER" id="PTHR43434:SF1">
    <property type="entry name" value="PHOSPHOGLYCOLATE PHOSPHATASE"/>
    <property type="match status" value="1"/>
</dbReference>
<gene>
    <name evidence="5" type="ORF">Desaf_2997</name>
</gene>
<dbReference type="SFLD" id="SFLDS00003">
    <property type="entry name" value="Haloacid_Dehalogenase"/>
    <property type="match status" value="1"/>
</dbReference>
<dbReference type="SUPFAM" id="SSF56784">
    <property type="entry name" value="HAD-like"/>
    <property type="match status" value="1"/>
</dbReference>
<dbReference type="InterPro" id="IPR050155">
    <property type="entry name" value="HAD-like_hydrolase_sf"/>
</dbReference>
<dbReference type="HOGENOM" id="CLU_045011_19_3_7"/>
<dbReference type="InterPro" id="IPR023214">
    <property type="entry name" value="HAD_sf"/>
</dbReference>
<evidence type="ECO:0000313" key="5">
    <source>
        <dbReference type="EMBL" id="EGJ51299.1"/>
    </source>
</evidence>
<dbReference type="EMBL" id="CP003221">
    <property type="protein sequence ID" value="EGJ51299.1"/>
    <property type="molecule type" value="Genomic_DNA"/>
</dbReference>
<evidence type="ECO:0000256" key="3">
    <source>
        <dbReference type="ARBA" id="ARBA00006171"/>
    </source>
</evidence>
<dbReference type="KEGG" id="daf:Desaf_2997"/>
<dbReference type="GO" id="GO:0005829">
    <property type="term" value="C:cytosol"/>
    <property type="evidence" value="ECO:0007669"/>
    <property type="project" value="TreeGrafter"/>
</dbReference>
<protein>
    <recommendedName>
        <fullName evidence="4">phosphoglycolate phosphatase</fullName>
        <ecNumber evidence="4">3.1.3.18</ecNumber>
    </recommendedName>
</protein>
<dbReference type="STRING" id="690850.Desaf_2997"/>
<dbReference type="SFLD" id="SFLDG01129">
    <property type="entry name" value="C1.5:_HAD__Beta-PGM__Phosphata"/>
    <property type="match status" value="1"/>
</dbReference>
<dbReference type="InterPro" id="IPR006439">
    <property type="entry name" value="HAD-SF_hydro_IA"/>
</dbReference>
<sequence>MHISFLDKEFFAGIRGFIFDCDGVLVDSMAANMAYYNIFREHFGLPPMSREEELYVHSASNQESLDRILPAEFRAEAEEFRMTLDYRMVLPWLQLETGLTELLTWLRGKGFYMGVNTNRTNTMDMLLEHFGLSGIFDPVIQASCVSRPKPSPEGVHVILNGWRMLPEEAVFIGDSHVDEQTARAAGVRFWAYRNERLSAELHLSAYAELSACLKQVDAGCRPCMP</sequence>
<dbReference type="Pfam" id="PF13419">
    <property type="entry name" value="HAD_2"/>
    <property type="match status" value="1"/>
</dbReference>
<reference evidence="5 6" key="1">
    <citation type="journal article" date="2011" name="J. Bacteriol.">
        <title>Genome sequence of the mercury-methylating and pleomorphic Desulfovibrio africanus Strain Walvis Bay.</title>
        <authorList>
            <person name="Brown S.D."/>
            <person name="Wall J.D."/>
            <person name="Kucken A.M."/>
            <person name="Gilmour C.C."/>
            <person name="Podar M."/>
            <person name="Brandt C.C."/>
            <person name="Teshima H."/>
            <person name="Detter J.C."/>
            <person name="Han C.S."/>
            <person name="Land M.L."/>
            <person name="Lucas S."/>
            <person name="Han J."/>
            <person name="Pennacchio L."/>
            <person name="Nolan M."/>
            <person name="Pitluck S."/>
            <person name="Woyke T."/>
            <person name="Goodwin L."/>
            <person name="Palumbo A.V."/>
            <person name="Elias D.A."/>
        </authorList>
    </citation>
    <scope>NUCLEOTIDE SEQUENCE [LARGE SCALE GENOMIC DNA]</scope>
    <source>
        <strain evidence="5 6">Walvis Bay</strain>
    </source>
</reference>
<dbReference type="InterPro" id="IPR023198">
    <property type="entry name" value="PGP-like_dom2"/>
</dbReference>
<name>F3Z2G6_DESAF</name>
<dbReference type="Gene3D" id="1.10.150.240">
    <property type="entry name" value="Putative phosphatase, domain 2"/>
    <property type="match status" value="1"/>
</dbReference>
<comment type="catalytic activity">
    <reaction evidence="1">
        <text>2-phosphoglycolate + H2O = glycolate + phosphate</text>
        <dbReference type="Rhea" id="RHEA:14369"/>
        <dbReference type="ChEBI" id="CHEBI:15377"/>
        <dbReference type="ChEBI" id="CHEBI:29805"/>
        <dbReference type="ChEBI" id="CHEBI:43474"/>
        <dbReference type="ChEBI" id="CHEBI:58033"/>
        <dbReference type="EC" id="3.1.3.18"/>
    </reaction>
</comment>
<evidence type="ECO:0000256" key="4">
    <source>
        <dbReference type="ARBA" id="ARBA00013078"/>
    </source>
</evidence>
<keyword evidence="5" id="KW-0378">Hydrolase</keyword>
<dbReference type="EC" id="3.1.3.18" evidence="4"/>
<dbReference type="PANTHER" id="PTHR43434">
    <property type="entry name" value="PHOSPHOGLYCOLATE PHOSPHATASE"/>
    <property type="match status" value="1"/>
</dbReference>
<dbReference type="GO" id="GO:0006281">
    <property type="term" value="P:DNA repair"/>
    <property type="evidence" value="ECO:0007669"/>
    <property type="project" value="TreeGrafter"/>
</dbReference>
<evidence type="ECO:0000313" key="6">
    <source>
        <dbReference type="Proteomes" id="UP000007844"/>
    </source>
</evidence>
<dbReference type="GO" id="GO:0008967">
    <property type="term" value="F:phosphoglycolate phosphatase activity"/>
    <property type="evidence" value="ECO:0007669"/>
    <property type="project" value="UniProtKB-EC"/>
</dbReference>
<organism evidence="5 6">
    <name type="scientific">Desulfocurvibacter africanus subsp. africanus str. Walvis Bay</name>
    <dbReference type="NCBI Taxonomy" id="690850"/>
    <lineage>
        <taxon>Bacteria</taxon>
        <taxon>Pseudomonadati</taxon>
        <taxon>Thermodesulfobacteriota</taxon>
        <taxon>Desulfovibrionia</taxon>
        <taxon>Desulfovibrionales</taxon>
        <taxon>Desulfovibrionaceae</taxon>
        <taxon>Desulfocurvibacter</taxon>
    </lineage>
</organism>
<comment type="similarity">
    <text evidence="3">Belongs to the HAD-like hydrolase superfamily. CbbY/CbbZ/Gph/YieH family.</text>
</comment>
<dbReference type="Proteomes" id="UP000007844">
    <property type="component" value="Chromosome"/>
</dbReference>
<dbReference type="AlphaFoldDB" id="F3Z2G6"/>
<dbReference type="InterPro" id="IPR041492">
    <property type="entry name" value="HAD_2"/>
</dbReference>
<proteinExistence type="inferred from homology"/>